<comment type="caution">
    <text evidence="2">The sequence shown here is derived from an EMBL/GenBank/DDBJ whole genome shotgun (WGS) entry which is preliminary data.</text>
</comment>
<sequence>MRGLSTIIVISTALLLLSCGGGLNVTSQAYKKPQPQTTSNSPVDTTKTIPQGIIYYLPKNLVKVDITYSIKEYTRIVNGRKNPDKYEVLFSKPIVVSSELIPDDSRAFVIDGKRLSNSFWLKSVLDFNLFPNGLIQSVTADIEDQSTEFAKNVVMTSGELAKTFVSPIGIPDGFKNVAEAIRTEETMENQVINSIPSKELSNPSQISYSNLEKFTAKSLDPLTMNSNSIFANQVSSVFNFQGKNLEQKETFFQNIIDKIKVKERNENYYIDAINGFNDKIKNAKKKDEVDFLKSQIEHFRKELKWFNDNNKVDEKLYDINFTVVIDPFHKYEISTEGKGLMTCIDGNLYRHKIKPVHLFDHLNSKFNKSVSNGVGNDGDSAKTTFKKFKLPTIEVVIEKPDSSLSKLRQLNSYKSMDGLVIRQPIQTQIKLLIDGSLITSNAINIAQLGYESVIPLNSVKGGKIQTNLKFDNATGALVNHKITNIKSSIEQSNDLLTTTQTSLTGAYDYLKYEKPTKELQKLIDQKAKLDALIPSDNTTIQNEITLIRSQMDLLKLKGELDDLIQSLEQKKEELEESDEE</sequence>
<proteinExistence type="predicted"/>
<evidence type="ECO:0000313" key="3">
    <source>
        <dbReference type="Proteomes" id="UP000321456"/>
    </source>
</evidence>
<dbReference type="EMBL" id="VRUR01000002">
    <property type="protein sequence ID" value="TXN36092.1"/>
    <property type="molecule type" value="Genomic_DNA"/>
</dbReference>
<dbReference type="PROSITE" id="PS51257">
    <property type="entry name" value="PROKAR_LIPOPROTEIN"/>
    <property type="match status" value="1"/>
</dbReference>
<evidence type="ECO:0000256" key="1">
    <source>
        <dbReference type="SAM" id="Coils"/>
    </source>
</evidence>
<accession>A0A5C8V4Z7</accession>
<feature type="coiled-coil region" evidence="1">
    <location>
        <begin position="553"/>
        <end position="580"/>
    </location>
</feature>
<evidence type="ECO:0000313" key="2">
    <source>
        <dbReference type="EMBL" id="TXN36092.1"/>
    </source>
</evidence>
<dbReference type="Proteomes" id="UP000321456">
    <property type="component" value="Unassembled WGS sequence"/>
</dbReference>
<dbReference type="RefSeq" id="WP_147744863.1">
    <property type="nucleotide sequence ID" value="NZ_VRUR01000002.1"/>
</dbReference>
<organism evidence="2 3">
    <name type="scientific">Flagellimonas hymeniacidonis</name>
    <dbReference type="NCBI Taxonomy" id="2603628"/>
    <lineage>
        <taxon>Bacteria</taxon>
        <taxon>Pseudomonadati</taxon>
        <taxon>Bacteroidota</taxon>
        <taxon>Flavobacteriia</taxon>
        <taxon>Flavobacteriales</taxon>
        <taxon>Flavobacteriaceae</taxon>
        <taxon>Flagellimonas</taxon>
    </lineage>
</organism>
<protein>
    <submittedName>
        <fullName evidence="2">Uncharacterized protein</fullName>
    </submittedName>
</protein>
<keyword evidence="1" id="KW-0175">Coiled coil</keyword>
<dbReference type="AlphaFoldDB" id="A0A5C8V4Z7"/>
<gene>
    <name evidence="2" type="ORF">FVB32_16165</name>
</gene>
<reference evidence="2 3" key="1">
    <citation type="submission" date="2019-08" db="EMBL/GenBank/DDBJ databases">
        <title>Professor.</title>
        <authorList>
            <person name="Park J.S."/>
        </authorList>
    </citation>
    <scope>NUCLEOTIDE SEQUENCE [LARGE SCALE GENOMIC DNA]</scope>
    <source>
        <strain evidence="2 3">176CP5-101</strain>
    </source>
</reference>
<keyword evidence="3" id="KW-1185">Reference proteome</keyword>
<name>A0A5C8V4Z7_9FLAO</name>